<feature type="region of interest" description="Disordered" evidence="6">
    <location>
        <begin position="188"/>
        <end position="210"/>
    </location>
</feature>
<dbReference type="Pfam" id="PF02148">
    <property type="entry name" value="zf-UBP"/>
    <property type="match status" value="1"/>
</dbReference>
<dbReference type="GO" id="GO:0016567">
    <property type="term" value="P:protein ubiquitination"/>
    <property type="evidence" value="ECO:0007669"/>
    <property type="project" value="TreeGrafter"/>
</dbReference>
<dbReference type="PANTHER" id="PTHR24007:SF7">
    <property type="entry name" value="BRCA1-ASSOCIATED PROTEIN"/>
    <property type="match status" value="1"/>
</dbReference>
<feature type="domain" description="UBP-type" evidence="8">
    <location>
        <begin position="417"/>
        <end position="522"/>
    </location>
</feature>
<dbReference type="InterPro" id="IPR047243">
    <property type="entry name" value="RING-H2_BRAP2"/>
</dbReference>
<dbReference type="Pfam" id="PF07576">
    <property type="entry name" value="BRAP2"/>
    <property type="match status" value="1"/>
</dbReference>
<evidence type="ECO:0000259" key="8">
    <source>
        <dbReference type="PROSITE" id="PS50271"/>
    </source>
</evidence>
<keyword evidence="10" id="KW-1185">Reference proteome</keyword>
<dbReference type="GO" id="GO:0005737">
    <property type="term" value="C:cytoplasm"/>
    <property type="evidence" value="ECO:0007669"/>
    <property type="project" value="TreeGrafter"/>
</dbReference>
<evidence type="ECO:0000259" key="7">
    <source>
        <dbReference type="PROSITE" id="PS50089"/>
    </source>
</evidence>
<feature type="region of interest" description="Disordered" evidence="6">
    <location>
        <begin position="746"/>
        <end position="779"/>
    </location>
</feature>
<dbReference type="SMART" id="SM00290">
    <property type="entry name" value="ZnF_UBP"/>
    <property type="match status" value="1"/>
</dbReference>
<sequence>MAQNQANQLYSLIVALYPSEEHHSPNENGVALGEDWRLGEITVDWVDFTREKSLDQHPHREMPSSGSRNNKLQSSGPASGSGSGLGASVGGKPGAGGRVVPGSLPTTPKTNISKTSPNPAQGSIGSPSRPPGHGSTAEALSLQPLLGHFPGPNPLDTSCASGLSELGRGVIHLFKHAPPPSLISSLDSHPVGEGSRSAAKVEDEGGWAGDKAEGEDGSLIAILAVPAWMRPADFLEFIGGWATCLEGVRMIREATTPNRSIVLLKLRDPLQASDFLVIFTGRAFSTLDARETCHPIRIHHLILHKLEPENGRGGGGPSSESSFRIAVPAFPPSVYASRARQFPKLLKGVDSDKLYELPSCPVCLERLDSTVTGLVTLPCAHTFDCDCLRKWGDSRCPVCRLSHLLLSSSSSASSPMTSMKHASLFPDRRTNRDDTATVTRLTKCSMCDSTENNWICVVCGVVGCGRYEPQKGHARRHWEESGHVLAMELETQRVWDYKGDNYVHRLIQTRNDGKLVELPSASSLVTPSIPRPLPLGPQSQTPSPQHSRVPSGARQHSTAIEGAEEHNAPSQGNHVNGERNSTSNRDSGAATSSPNHEAGPSSNDIDKMSTIESITLEYSYILSSQLESMRRHYESQQSDLLERVSTLEKLNKTTQARIQQLQECEKEREKAEKKADKALSITRSLQTSLASEKALSEGLSQRIKVLESSKNDLLGKLAAKTEECQGLEETVRDLMFSLEARLKMQEAGGEGGEGGDLMVVPTAGPPTTNGNKGKKKSRK</sequence>
<dbReference type="CDD" id="cd16457">
    <property type="entry name" value="RING-H2_BRAP2"/>
    <property type="match status" value="1"/>
</dbReference>
<evidence type="ECO:0000256" key="2">
    <source>
        <dbReference type="ARBA" id="ARBA00022771"/>
    </source>
</evidence>
<feature type="region of interest" description="Disordered" evidence="6">
    <location>
        <begin position="525"/>
        <end position="606"/>
    </location>
</feature>
<dbReference type="Pfam" id="PF13639">
    <property type="entry name" value="zf-RING_2"/>
    <property type="match status" value="1"/>
</dbReference>
<dbReference type="GO" id="GO:0007265">
    <property type="term" value="P:Ras protein signal transduction"/>
    <property type="evidence" value="ECO:0007669"/>
    <property type="project" value="TreeGrafter"/>
</dbReference>
<dbReference type="InterPro" id="IPR011422">
    <property type="entry name" value="BRAP2/ETP1_RRM"/>
</dbReference>
<feature type="compositionally biased region" description="Polar residues" evidence="6">
    <location>
        <begin position="104"/>
        <end position="126"/>
    </location>
</feature>
<dbReference type="SMART" id="SM00184">
    <property type="entry name" value="RING"/>
    <property type="match status" value="1"/>
</dbReference>
<feature type="coiled-coil region" evidence="5">
    <location>
        <begin position="647"/>
        <end position="681"/>
    </location>
</feature>
<reference evidence="9 10" key="1">
    <citation type="submission" date="2013-07" db="EMBL/GenBank/DDBJ databases">
        <title>The Genome Sequence of Cryptococcus heveanensis BCC8398.</title>
        <authorList>
            <consortium name="The Broad Institute Genome Sequencing Platform"/>
            <person name="Cuomo C."/>
            <person name="Litvintseva A."/>
            <person name="Chen Y."/>
            <person name="Heitman J."/>
            <person name="Sun S."/>
            <person name="Springer D."/>
            <person name="Dromer F."/>
            <person name="Young S.K."/>
            <person name="Zeng Q."/>
            <person name="Gargeya S."/>
            <person name="Fitzgerald M."/>
            <person name="Abouelleil A."/>
            <person name="Alvarado L."/>
            <person name="Berlin A.M."/>
            <person name="Chapman S.B."/>
            <person name="Dewar J."/>
            <person name="Goldberg J."/>
            <person name="Griggs A."/>
            <person name="Gujja S."/>
            <person name="Hansen M."/>
            <person name="Howarth C."/>
            <person name="Imamovic A."/>
            <person name="Larimer J."/>
            <person name="McCowan C."/>
            <person name="Murphy C."/>
            <person name="Pearson M."/>
            <person name="Priest M."/>
            <person name="Roberts A."/>
            <person name="Saif S."/>
            <person name="Shea T."/>
            <person name="Sykes S."/>
            <person name="Wortman J."/>
            <person name="Nusbaum C."/>
            <person name="Birren B."/>
        </authorList>
    </citation>
    <scope>NUCLEOTIDE SEQUENCE [LARGE SCALE GENOMIC DNA]</scope>
    <source>
        <strain evidence="9 10">BCC8398</strain>
    </source>
</reference>
<dbReference type="EMBL" id="KV700133">
    <property type="protein sequence ID" value="OCF31613.1"/>
    <property type="molecule type" value="Genomic_DNA"/>
</dbReference>
<dbReference type="STRING" id="1296120.A0A1B9GKX0"/>
<feature type="region of interest" description="Disordered" evidence="6">
    <location>
        <begin position="55"/>
        <end position="137"/>
    </location>
</feature>
<keyword evidence="1" id="KW-0479">Metal-binding</keyword>
<dbReference type="GO" id="GO:0008270">
    <property type="term" value="F:zinc ion binding"/>
    <property type="evidence" value="ECO:0007669"/>
    <property type="project" value="UniProtKB-KW"/>
</dbReference>
<feature type="domain" description="RING-type" evidence="7">
    <location>
        <begin position="360"/>
        <end position="400"/>
    </location>
</feature>
<dbReference type="OrthoDB" id="273556at2759"/>
<feature type="compositionally biased region" description="Polar residues" evidence="6">
    <location>
        <begin position="537"/>
        <end position="558"/>
    </location>
</feature>
<dbReference type="SUPFAM" id="SSF57850">
    <property type="entry name" value="RING/U-box"/>
    <property type="match status" value="2"/>
</dbReference>
<keyword evidence="3" id="KW-0862">Zinc</keyword>
<evidence type="ECO:0000313" key="9">
    <source>
        <dbReference type="EMBL" id="OCF31613.1"/>
    </source>
</evidence>
<keyword evidence="5" id="KW-0175">Coiled coil</keyword>
<dbReference type="PROSITE" id="PS50271">
    <property type="entry name" value="ZF_UBP"/>
    <property type="match status" value="1"/>
</dbReference>
<keyword evidence="2 4" id="KW-0863">Zinc-finger</keyword>
<evidence type="ECO:0000256" key="6">
    <source>
        <dbReference type="SAM" id="MobiDB-lite"/>
    </source>
</evidence>
<proteinExistence type="predicted"/>
<dbReference type="AlphaFoldDB" id="A0A1B9GKX0"/>
<reference evidence="10" key="2">
    <citation type="submission" date="2013-12" db="EMBL/GenBank/DDBJ databases">
        <title>Evolution of pathogenesis and genome organization in the Tremellales.</title>
        <authorList>
            <person name="Cuomo C."/>
            <person name="Litvintseva A."/>
            <person name="Heitman J."/>
            <person name="Chen Y."/>
            <person name="Sun S."/>
            <person name="Springer D."/>
            <person name="Dromer F."/>
            <person name="Young S."/>
            <person name="Zeng Q."/>
            <person name="Chapman S."/>
            <person name="Gujja S."/>
            <person name="Saif S."/>
            <person name="Birren B."/>
        </authorList>
    </citation>
    <scope>NUCLEOTIDE SEQUENCE [LARGE SCALE GENOMIC DNA]</scope>
    <source>
        <strain evidence="10">BCC8398</strain>
    </source>
</reference>
<evidence type="ECO:0000313" key="10">
    <source>
        <dbReference type="Proteomes" id="UP000092666"/>
    </source>
</evidence>
<evidence type="ECO:0000256" key="4">
    <source>
        <dbReference type="PROSITE-ProRule" id="PRU00502"/>
    </source>
</evidence>
<evidence type="ECO:0000256" key="3">
    <source>
        <dbReference type="ARBA" id="ARBA00022833"/>
    </source>
</evidence>
<gene>
    <name evidence="9" type="ORF">I316_06812</name>
</gene>
<dbReference type="PROSITE" id="PS50089">
    <property type="entry name" value="ZF_RING_2"/>
    <property type="match status" value="1"/>
</dbReference>
<dbReference type="Gene3D" id="3.30.40.10">
    <property type="entry name" value="Zinc/RING finger domain, C3HC4 (zinc finger)"/>
    <property type="match status" value="2"/>
</dbReference>
<dbReference type="GO" id="GO:0061630">
    <property type="term" value="F:ubiquitin protein ligase activity"/>
    <property type="evidence" value="ECO:0007669"/>
    <property type="project" value="TreeGrafter"/>
</dbReference>
<name>A0A1B9GKX0_9TREE</name>
<dbReference type="InterPro" id="IPR001607">
    <property type="entry name" value="Znf_UBP"/>
</dbReference>
<feature type="compositionally biased region" description="Polar residues" evidence="6">
    <location>
        <begin position="568"/>
        <end position="603"/>
    </location>
</feature>
<dbReference type="InterPro" id="IPR001841">
    <property type="entry name" value="Znf_RING"/>
</dbReference>
<accession>A0A1B9GKX0</accession>
<dbReference type="InterPro" id="IPR013083">
    <property type="entry name" value="Znf_RING/FYVE/PHD"/>
</dbReference>
<dbReference type="Proteomes" id="UP000092666">
    <property type="component" value="Unassembled WGS sequence"/>
</dbReference>
<evidence type="ECO:0000256" key="1">
    <source>
        <dbReference type="ARBA" id="ARBA00022723"/>
    </source>
</evidence>
<protein>
    <submittedName>
        <fullName evidence="9">BRCA1-associated protein</fullName>
    </submittedName>
</protein>
<organism evidence="9 10">
    <name type="scientific">Kwoniella heveanensis BCC8398</name>
    <dbReference type="NCBI Taxonomy" id="1296120"/>
    <lineage>
        <taxon>Eukaryota</taxon>
        <taxon>Fungi</taxon>
        <taxon>Dikarya</taxon>
        <taxon>Basidiomycota</taxon>
        <taxon>Agaricomycotina</taxon>
        <taxon>Tremellomycetes</taxon>
        <taxon>Tremellales</taxon>
        <taxon>Cryptococcaceae</taxon>
        <taxon>Kwoniella</taxon>
    </lineage>
</organism>
<feature type="compositionally biased region" description="Gly residues" evidence="6">
    <location>
        <begin position="79"/>
        <end position="99"/>
    </location>
</feature>
<dbReference type="PANTHER" id="PTHR24007">
    <property type="entry name" value="BRCA1-ASSOCIATED PROTEIN"/>
    <property type="match status" value="1"/>
</dbReference>
<evidence type="ECO:0000256" key="5">
    <source>
        <dbReference type="SAM" id="Coils"/>
    </source>
</evidence>
<feature type="compositionally biased region" description="Polar residues" evidence="6">
    <location>
        <begin position="64"/>
        <end position="73"/>
    </location>
</feature>